<feature type="domain" description="BTB" evidence="1">
    <location>
        <begin position="159"/>
        <end position="256"/>
    </location>
</feature>
<dbReference type="InterPro" id="IPR011333">
    <property type="entry name" value="SKP1/BTB/POZ_sf"/>
</dbReference>
<dbReference type="AlphaFoldDB" id="A0A9W8EAY2"/>
<protein>
    <recommendedName>
        <fullName evidence="1">BTB domain-containing protein</fullName>
    </recommendedName>
</protein>
<name>A0A9W8EAY2_9FUNG</name>
<evidence type="ECO:0000313" key="3">
    <source>
        <dbReference type="Proteomes" id="UP001151582"/>
    </source>
</evidence>
<proteinExistence type="predicted"/>
<dbReference type="PANTHER" id="PTHR24413">
    <property type="entry name" value="SPECKLE-TYPE POZ PROTEIN"/>
    <property type="match status" value="1"/>
</dbReference>
<dbReference type="Pfam" id="PF00651">
    <property type="entry name" value="BTB"/>
    <property type="match status" value="1"/>
</dbReference>
<accession>A0A9W8EAY2</accession>
<dbReference type="SUPFAM" id="SSF54695">
    <property type="entry name" value="POZ domain"/>
    <property type="match status" value="1"/>
</dbReference>
<keyword evidence="3" id="KW-1185">Reference proteome</keyword>
<dbReference type="OrthoDB" id="432528at2759"/>
<dbReference type="Proteomes" id="UP001151582">
    <property type="component" value="Unassembled WGS sequence"/>
</dbReference>
<gene>
    <name evidence="2" type="ORF">H4R34_005222</name>
</gene>
<reference evidence="2" key="1">
    <citation type="submission" date="2022-07" db="EMBL/GenBank/DDBJ databases">
        <title>Phylogenomic reconstructions and comparative analyses of Kickxellomycotina fungi.</title>
        <authorList>
            <person name="Reynolds N.K."/>
            <person name="Stajich J.E."/>
            <person name="Barry K."/>
            <person name="Grigoriev I.V."/>
            <person name="Crous P."/>
            <person name="Smith M.E."/>
        </authorList>
    </citation>
    <scope>NUCLEOTIDE SEQUENCE</scope>
    <source>
        <strain evidence="2">RSA 567</strain>
    </source>
</reference>
<dbReference type="Gene3D" id="3.30.710.10">
    <property type="entry name" value="Potassium Channel Kv1.1, Chain A"/>
    <property type="match status" value="1"/>
</dbReference>
<evidence type="ECO:0000313" key="2">
    <source>
        <dbReference type="EMBL" id="KAJ1973000.1"/>
    </source>
</evidence>
<dbReference type="InterPro" id="IPR000210">
    <property type="entry name" value="BTB/POZ_dom"/>
</dbReference>
<evidence type="ECO:0000259" key="1">
    <source>
        <dbReference type="Pfam" id="PF00651"/>
    </source>
</evidence>
<comment type="caution">
    <text evidence="2">The sequence shown here is derived from an EMBL/GenBank/DDBJ whole genome shotgun (WGS) entry which is preliminary data.</text>
</comment>
<organism evidence="2 3">
    <name type="scientific">Dimargaris verticillata</name>
    <dbReference type="NCBI Taxonomy" id="2761393"/>
    <lineage>
        <taxon>Eukaryota</taxon>
        <taxon>Fungi</taxon>
        <taxon>Fungi incertae sedis</taxon>
        <taxon>Zoopagomycota</taxon>
        <taxon>Kickxellomycotina</taxon>
        <taxon>Dimargaritomycetes</taxon>
        <taxon>Dimargaritales</taxon>
        <taxon>Dimargaritaceae</taxon>
        <taxon>Dimargaris</taxon>
    </lineage>
</organism>
<sequence length="277" mass="30710">MDDDRLPEDLCLPDQSAMILSLDLSTWDWDVVCNSKQLLNSAWNYFGLIPRADDLKSTESSSSMLDAPDHQAANLTGPTDYSTATAYHIHLEQLLSDSVRDDSWGCMDLVFLGPMTNACPPGSPGSGHYSFALPPECLDLWPAAPTPLFAGSSQLLRAAEQGELIDIWFRPENGQADKIGGHKLILLSRCPAYRAMMASGMTEARTNEIVVPESAATIRAWREYLYTDMITCDLTLDSLLDLMRLAHMHSFPTLRQLVVLPIIEDYLCVDTAIEIIE</sequence>
<dbReference type="EMBL" id="JANBQB010000914">
    <property type="protein sequence ID" value="KAJ1973000.1"/>
    <property type="molecule type" value="Genomic_DNA"/>
</dbReference>
<feature type="non-terminal residue" evidence="2">
    <location>
        <position position="277"/>
    </location>
</feature>